<sequence>MSVAEQKAHYQLGVILQEIHLGGLQIQPYQPCIQFNNHHIYSQLISQTEFHYLIDRQIIDLSLNKISALEENQIADQQIVECTTLQRLPNLKLFTIFGNKLGEEQESEYRVSQDLAKAHLQNMLAVMKQTSSKLEKILIEGNPLTTYIDKKDVIRIAVEIIGDSLQVVDNQSVQ</sequence>
<gene>
    <name evidence="1" type="primary">Contig7306.g7806</name>
    <name evidence="1" type="ORF">STYLEM_13880</name>
</gene>
<protein>
    <submittedName>
        <fullName evidence="1">Uncharacterized protein</fullName>
    </submittedName>
</protein>
<evidence type="ECO:0000313" key="1">
    <source>
        <dbReference type="EMBL" id="CDW84812.1"/>
    </source>
</evidence>
<dbReference type="InParanoid" id="A0A078AU98"/>
<keyword evidence="2" id="KW-1185">Reference proteome</keyword>
<dbReference type="AlphaFoldDB" id="A0A078AU98"/>
<dbReference type="InterPro" id="IPR032675">
    <property type="entry name" value="LRR_dom_sf"/>
</dbReference>
<evidence type="ECO:0000313" key="2">
    <source>
        <dbReference type="Proteomes" id="UP000039865"/>
    </source>
</evidence>
<reference evidence="1 2" key="1">
    <citation type="submission" date="2014-06" db="EMBL/GenBank/DDBJ databases">
        <authorList>
            <person name="Swart Estienne"/>
        </authorList>
    </citation>
    <scope>NUCLEOTIDE SEQUENCE [LARGE SCALE GENOMIC DNA]</scope>
    <source>
        <strain evidence="1 2">130c</strain>
    </source>
</reference>
<dbReference type="EMBL" id="CCKQ01013173">
    <property type="protein sequence ID" value="CDW84812.1"/>
    <property type="molecule type" value="Genomic_DNA"/>
</dbReference>
<dbReference type="Proteomes" id="UP000039865">
    <property type="component" value="Unassembled WGS sequence"/>
</dbReference>
<accession>A0A078AU98</accession>
<name>A0A078AU98_STYLE</name>
<organism evidence="1 2">
    <name type="scientific">Stylonychia lemnae</name>
    <name type="common">Ciliate</name>
    <dbReference type="NCBI Taxonomy" id="5949"/>
    <lineage>
        <taxon>Eukaryota</taxon>
        <taxon>Sar</taxon>
        <taxon>Alveolata</taxon>
        <taxon>Ciliophora</taxon>
        <taxon>Intramacronucleata</taxon>
        <taxon>Spirotrichea</taxon>
        <taxon>Stichotrichia</taxon>
        <taxon>Sporadotrichida</taxon>
        <taxon>Oxytrichidae</taxon>
        <taxon>Stylonychinae</taxon>
        <taxon>Stylonychia</taxon>
    </lineage>
</organism>
<proteinExistence type="predicted"/>
<dbReference type="Gene3D" id="3.80.10.10">
    <property type="entry name" value="Ribonuclease Inhibitor"/>
    <property type="match status" value="1"/>
</dbReference>